<organism evidence="8 9">
    <name type="scientific">Rhodophyticola porphyridii</name>
    <dbReference type="NCBI Taxonomy" id="1852017"/>
    <lineage>
        <taxon>Bacteria</taxon>
        <taxon>Pseudomonadati</taxon>
        <taxon>Pseudomonadota</taxon>
        <taxon>Alphaproteobacteria</taxon>
        <taxon>Rhodobacterales</taxon>
        <taxon>Roseobacteraceae</taxon>
        <taxon>Rhodophyticola</taxon>
    </lineage>
</organism>
<dbReference type="GO" id="GO:0005829">
    <property type="term" value="C:cytosol"/>
    <property type="evidence" value="ECO:0007669"/>
    <property type="project" value="TreeGrafter"/>
</dbReference>
<dbReference type="CDD" id="cd01164">
    <property type="entry name" value="FruK_PfkB_like"/>
    <property type="match status" value="1"/>
</dbReference>
<evidence type="ECO:0000313" key="9">
    <source>
        <dbReference type="Proteomes" id="UP000281343"/>
    </source>
</evidence>
<evidence type="ECO:0000256" key="2">
    <source>
        <dbReference type="ARBA" id="ARBA00022679"/>
    </source>
</evidence>
<keyword evidence="9" id="KW-1185">Reference proteome</keyword>
<protein>
    <recommendedName>
        <fullName evidence="6">Phosphofructokinase</fullName>
    </recommendedName>
</protein>
<dbReference type="EMBL" id="RCNT01000006">
    <property type="protein sequence ID" value="RMA41792.1"/>
    <property type="molecule type" value="Genomic_DNA"/>
</dbReference>
<evidence type="ECO:0000259" key="7">
    <source>
        <dbReference type="Pfam" id="PF00294"/>
    </source>
</evidence>
<accession>A0A3L9XZZ8</accession>
<dbReference type="InterPro" id="IPR029056">
    <property type="entry name" value="Ribokinase-like"/>
</dbReference>
<keyword evidence="2 6" id="KW-0808">Transferase</keyword>
<proteinExistence type="inferred from homology"/>
<dbReference type="Pfam" id="PF00294">
    <property type="entry name" value="PfkB"/>
    <property type="match status" value="1"/>
</dbReference>
<comment type="caution">
    <text evidence="8">The sequence shown here is derived from an EMBL/GenBank/DDBJ whole genome shotgun (WGS) entry which is preliminary data.</text>
</comment>
<dbReference type="InterPro" id="IPR011611">
    <property type="entry name" value="PfkB_dom"/>
</dbReference>
<dbReference type="Gene3D" id="3.40.1190.20">
    <property type="match status" value="1"/>
</dbReference>
<evidence type="ECO:0000256" key="4">
    <source>
        <dbReference type="ARBA" id="ARBA00022777"/>
    </source>
</evidence>
<dbReference type="InterPro" id="IPR002173">
    <property type="entry name" value="Carboh/pur_kinase_PfkB_CS"/>
</dbReference>
<dbReference type="AlphaFoldDB" id="A0A3L9XZZ8"/>
<sequence>MGAMNRRPEMRMRDVLTLTLNPALDVSAETPQVVPGPKLRCAEARLDPGGGGVNVSRAIARLGGTSRAVVASGGVTGALLCDLLEAEGVQVARLPISGLTRQSFAITDMSAGGQYRFVMPGPVWAAADVDGLWTLLDAVLTRDTLMVVSGSLPPGLSPDLPVRMNAYARAAGAAMVLDTSGAALVQAVEQATTPYHLLRVDGAEADELAGRPLTTPEDTAAFGRSLIASGRAEHAVMALGATGTLGISASECFFCRPPLIETVSAVGAGDSLVGAMVMALARGDGFRAAVAFGTAAAAAAVMTPATELCNRRDAEALLDRIEIEPF</sequence>
<dbReference type="NCBIfam" id="TIGR03168">
    <property type="entry name" value="1-PFK"/>
    <property type="match status" value="1"/>
</dbReference>
<keyword evidence="3" id="KW-0547">Nucleotide-binding</keyword>
<dbReference type="GO" id="GO:0005524">
    <property type="term" value="F:ATP binding"/>
    <property type="evidence" value="ECO:0007669"/>
    <property type="project" value="UniProtKB-KW"/>
</dbReference>
<evidence type="ECO:0000256" key="3">
    <source>
        <dbReference type="ARBA" id="ARBA00022741"/>
    </source>
</evidence>
<evidence type="ECO:0000256" key="6">
    <source>
        <dbReference type="PIRNR" id="PIRNR000535"/>
    </source>
</evidence>
<dbReference type="InterPro" id="IPR017583">
    <property type="entry name" value="Tagatose/fructose_Pkinase"/>
</dbReference>
<dbReference type="SUPFAM" id="SSF53613">
    <property type="entry name" value="Ribokinase-like"/>
    <property type="match status" value="1"/>
</dbReference>
<dbReference type="GO" id="GO:0003872">
    <property type="term" value="F:6-phosphofructokinase activity"/>
    <property type="evidence" value="ECO:0007669"/>
    <property type="project" value="TreeGrafter"/>
</dbReference>
<dbReference type="PANTHER" id="PTHR46566:SF2">
    <property type="entry name" value="ATP-DEPENDENT 6-PHOSPHOFRUCTOKINASE ISOZYME 2"/>
    <property type="match status" value="1"/>
</dbReference>
<reference evidence="8 9" key="1">
    <citation type="submission" date="2018-10" db="EMBL/GenBank/DDBJ databases">
        <authorList>
            <person name="Jung H.S."/>
            <person name="Jeon C.O."/>
        </authorList>
    </citation>
    <scope>NUCLEOTIDE SEQUENCE [LARGE SCALE GENOMIC DNA]</scope>
    <source>
        <strain evidence="8 9">MA-7-27</strain>
    </source>
</reference>
<evidence type="ECO:0000256" key="1">
    <source>
        <dbReference type="ARBA" id="ARBA00010688"/>
    </source>
</evidence>
<evidence type="ECO:0000256" key="5">
    <source>
        <dbReference type="ARBA" id="ARBA00022840"/>
    </source>
</evidence>
<comment type="similarity">
    <text evidence="1 6">Belongs to the carbohydrate kinase PfkB family.</text>
</comment>
<gene>
    <name evidence="8" type="ORF">D9R08_13110</name>
</gene>
<dbReference type="PROSITE" id="PS00583">
    <property type="entry name" value="PFKB_KINASES_1"/>
    <property type="match status" value="1"/>
</dbReference>
<keyword evidence="4 8" id="KW-0418">Kinase</keyword>
<dbReference type="PIRSF" id="PIRSF000535">
    <property type="entry name" value="1PFK/6PFK/LacC"/>
    <property type="match status" value="1"/>
</dbReference>
<keyword evidence="5" id="KW-0067">ATP-binding</keyword>
<dbReference type="PANTHER" id="PTHR46566">
    <property type="entry name" value="1-PHOSPHOFRUCTOKINASE-RELATED"/>
    <property type="match status" value="1"/>
</dbReference>
<evidence type="ECO:0000313" key="8">
    <source>
        <dbReference type="EMBL" id="RMA41792.1"/>
    </source>
</evidence>
<feature type="domain" description="Carbohydrate kinase PfkB" evidence="7">
    <location>
        <begin position="26"/>
        <end position="309"/>
    </location>
</feature>
<name>A0A3L9XZZ8_9RHOB</name>
<dbReference type="Proteomes" id="UP000281343">
    <property type="component" value="Unassembled WGS sequence"/>
</dbReference>